<reference evidence="3 4" key="1">
    <citation type="journal article" date="2018" name="PLoS Genet.">
        <title>Population sequencing reveals clonal diversity and ancestral inbreeding in the grapevine cultivar Chardonnay.</title>
        <authorList>
            <person name="Roach M.J."/>
            <person name="Johnson D.L."/>
            <person name="Bohlmann J."/>
            <person name="van Vuuren H.J."/>
            <person name="Jones S.J."/>
            <person name="Pretorius I.S."/>
            <person name="Schmidt S.A."/>
            <person name="Borneman A.R."/>
        </authorList>
    </citation>
    <scope>NUCLEOTIDE SEQUENCE [LARGE SCALE GENOMIC DNA]</scope>
    <source>
        <strain evidence="4">cv. Chardonnay</strain>
        <tissue evidence="3">Leaf</tissue>
    </source>
</reference>
<dbReference type="EMBL" id="QGNW01001255">
    <property type="protein sequence ID" value="RVW48255.1"/>
    <property type="molecule type" value="Genomic_DNA"/>
</dbReference>
<evidence type="ECO:0000313" key="4">
    <source>
        <dbReference type="Proteomes" id="UP000288805"/>
    </source>
</evidence>
<sequence length="132" mass="14441">MSEAAFAEIAGLHADIVPVQYRRVKCHRNGGMRFTVSGNSHYYQVLITNVGLDGEVVAVKVKGSKQGGYPWQGTGDKSGNAILTLKDNLYLLSSLKLTIVDHEFVRAEALDLKGMLTHSFKVKSGMESGEER</sequence>
<dbReference type="InterPro" id="IPR002963">
    <property type="entry name" value="Expansin"/>
</dbReference>
<keyword evidence="1" id="KW-0964">Secreted</keyword>
<dbReference type="SUPFAM" id="SSF50685">
    <property type="entry name" value="Barwin-like endoglucanases"/>
    <property type="match status" value="1"/>
</dbReference>
<accession>A0A438EKW2</accession>
<proteinExistence type="inferred from homology"/>
<dbReference type="GO" id="GO:0016020">
    <property type="term" value="C:membrane"/>
    <property type="evidence" value="ECO:0007669"/>
    <property type="project" value="UniProtKB-SubCell"/>
</dbReference>
<dbReference type="PRINTS" id="PR01226">
    <property type="entry name" value="EXPANSIN"/>
</dbReference>
<organism evidence="3 4">
    <name type="scientific">Vitis vinifera</name>
    <name type="common">Grape</name>
    <dbReference type="NCBI Taxonomy" id="29760"/>
    <lineage>
        <taxon>Eukaryota</taxon>
        <taxon>Viridiplantae</taxon>
        <taxon>Streptophyta</taxon>
        <taxon>Embryophyta</taxon>
        <taxon>Tracheophyta</taxon>
        <taxon>Spermatophyta</taxon>
        <taxon>Magnoliopsida</taxon>
        <taxon>eudicotyledons</taxon>
        <taxon>Gunneridae</taxon>
        <taxon>Pentapetalae</taxon>
        <taxon>rosids</taxon>
        <taxon>Vitales</taxon>
        <taxon>Vitaceae</taxon>
        <taxon>Viteae</taxon>
        <taxon>Vitis</taxon>
    </lineage>
</organism>
<protein>
    <recommendedName>
        <fullName evidence="1">Expansin</fullName>
    </recommendedName>
</protein>
<dbReference type="InterPro" id="IPR007117">
    <property type="entry name" value="Expansin_CBD"/>
</dbReference>
<gene>
    <name evidence="3" type="primary">EXPA16_0</name>
    <name evidence="3" type="ORF">CK203_069561</name>
</gene>
<evidence type="ECO:0000256" key="1">
    <source>
        <dbReference type="RuleBase" id="RU365023"/>
    </source>
</evidence>
<evidence type="ECO:0000313" key="3">
    <source>
        <dbReference type="EMBL" id="RVW48255.1"/>
    </source>
</evidence>
<evidence type="ECO:0000259" key="2">
    <source>
        <dbReference type="Pfam" id="PF01357"/>
    </source>
</evidence>
<dbReference type="Proteomes" id="UP000288805">
    <property type="component" value="Unassembled WGS sequence"/>
</dbReference>
<comment type="subcellular location">
    <subcellularLocation>
        <location evidence="1">Secreted</location>
        <location evidence="1">Cell wall</location>
    </subcellularLocation>
    <subcellularLocation>
        <location evidence="1">Membrane</location>
        <topology evidence="1">Peripheral membrane protein</topology>
    </subcellularLocation>
</comment>
<comment type="caution">
    <text evidence="3">The sequence shown here is derived from an EMBL/GenBank/DDBJ whole genome shotgun (WGS) entry which is preliminary data.</text>
</comment>
<comment type="function">
    <text evidence="1">Causes loosening and extension of plant cell walls by disrupting non-covalent bonding between cellulose microfibrils and matrix glucans. No enzymatic activity has been found.</text>
</comment>
<feature type="domain" description="Expansin-like CBD" evidence="2">
    <location>
        <begin position="32"/>
        <end position="79"/>
    </location>
</feature>
<keyword evidence="1" id="KW-0134">Cell wall</keyword>
<name>A0A438EKW2_VITVI</name>
<keyword evidence="1" id="KW-0961">Cell wall biogenesis/degradation</keyword>
<dbReference type="PANTHER" id="PTHR31867">
    <property type="entry name" value="EXPANSIN-A15"/>
    <property type="match status" value="1"/>
</dbReference>
<dbReference type="GO" id="GO:0009664">
    <property type="term" value="P:plant-type cell wall organization"/>
    <property type="evidence" value="ECO:0007669"/>
    <property type="project" value="InterPro"/>
</dbReference>
<comment type="similarity">
    <text evidence="1">Belongs to the expansin family. Expansin A subfamily.</text>
</comment>
<dbReference type="Pfam" id="PF01357">
    <property type="entry name" value="Expansin_C"/>
    <property type="match status" value="1"/>
</dbReference>
<dbReference type="InterPro" id="IPR036908">
    <property type="entry name" value="RlpA-like_sf"/>
</dbReference>
<dbReference type="AlphaFoldDB" id="A0A438EKW2"/>